<dbReference type="Proteomes" id="UP000027725">
    <property type="component" value="Unassembled WGS sequence"/>
</dbReference>
<feature type="transmembrane region" description="Helical" evidence="1">
    <location>
        <begin position="131"/>
        <end position="149"/>
    </location>
</feature>
<evidence type="ECO:0000313" key="3">
    <source>
        <dbReference type="Proteomes" id="UP000027725"/>
    </source>
</evidence>
<evidence type="ECO:0000256" key="1">
    <source>
        <dbReference type="SAM" id="Phobius"/>
    </source>
</evidence>
<accession>A0A074TGC3</accession>
<keyword evidence="1" id="KW-0812">Transmembrane</keyword>
<comment type="caution">
    <text evidence="2">The sequence shown here is derived from an EMBL/GenBank/DDBJ whole genome shotgun (WGS) entry which is preliminary data.</text>
</comment>
<gene>
    <name evidence="2" type="ORF">DL1_14745</name>
</gene>
<name>A0A074TGC3_9RHOB</name>
<evidence type="ECO:0000313" key="2">
    <source>
        <dbReference type="EMBL" id="KEP68113.1"/>
    </source>
</evidence>
<dbReference type="EMBL" id="JHEH01000045">
    <property type="protein sequence ID" value="KEP68113.1"/>
    <property type="molecule type" value="Genomic_DNA"/>
</dbReference>
<keyword evidence="1" id="KW-0472">Membrane</keyword>
<dbReference type="RefSeq" id="WP_038069303.1">
    <property type="nucleotide sequence ID" value="NZ_FOVB01000020.1"/>
</dbReference>
<proteinExistence type="predicted"/>
<sequence length="182" mass="20181">MPDQPPFPSLSDDELRETLELLSTVMASVSDRVDDQTKALDRINKTATEARQAAFAAKAQTDPKHYGELVGQAIDGQLSETLQRLEYATNHLDRGTKQTAEVLGQARQDQRDTLRSISNREERLRDWQAHWPWFALGAVVLALAMSVALPRFMASYPSTCAVIGGVWTTTTAGVDACVFYRP</sequence>
<reference evidence="2 3" key="1">
    <citation type="submission" date="2014-03" db="EMBL/GenBank/DDBJ databases">
        <title>The draft genome sequence of Thioclava dalianensis DLFJ1-1.</title>
        <authorList>
            <person name="Lai Q."/>
            <person name="Shao Z."/>
        </authorList>
    </citation>
    <scope>NUCLEOTIDE SEQUENCE [LARGE SCALE GENOMIC DNA]</scope>
    <source>
        <strain evidence="2 3">DLFJ1-1</strain>
    </source>
</reference>
<keyword evidence="1" id="KW-1133">Transmembrane helix</keyword>
<dbReference type="OrthoDB" id="7876532at2"/>
<protein>
    <submittedName>
        <fullName evidence="2">Uncharacterized protein</fullName>
    </submittedName>
</protein>
<keyword evidence="3" id="KW-1185">Reference proteome</keyword>
<dbReference type="STRING" id="1185766.SAMN05216224_12025"/>
<dbReference type="AlphaFoldDB" id="A0A074TGC3"/>
<organism evidence="2 3">
    <name type="scientific">Thioclava dalianensis</name>
    <dbReference type="NCBI Taxonomy" id="1185766"/>
    <lineage>
        <taxon>Bacteria</taxon>
        <taxon>Pseudomonadati</taxon>
        <taxon>Pseudomonadota</taxon>
        <taxon>Alphaproteobacteria</taxon>
        <taxon>Rhodobacterales</taxon>
        <taxon>Paracoccaceae</taxon>
        <taxon>Thioclava</taxon>
    </lineage>
</organism>